<name>A0A0H2RNU6_9AGAM</name>
<dbReference type="AlphaFoldDB" id="A0A0H2RNU6"/>
<protein>
    <submittedName>
        <fullName evidence="2">Uncharacterized protein</fullName>
    </submittedName>
</protein>
<evidence type="ECO:0000256" key="1">
    <source>
        <dbReference type="SAM" id="Phobius"/>
    </source>
</evidence>
<feature type="transmembrane region" description="Helical" evidence="1">
    <location>
        <begin position="46"/>
        <end position="67"/>
    </location>
</feature>
<gene>
    <name evidence="2" type="ORF">SCHPADRAFT_946067</name>
</gene>
<dbReference type="Proteomes" id="UP000053477">
    <property type="component" value="Unassembled WGS sequence"/>
</dbReference>
<keyword evidence="1" id="KW-0472">Membrane</keyword>
<evidence type="ECO:0000313" key="2">
    <source>
        <dbReference type="EMBL" id="KLO06476.1"/>
    </source>
</evidence>
<accession>A0A0H2RNU6</accession>
<sequence length="319" mass="36803">MGLTNSDEFTPLRIDSPLSRFLSKHDDKHGIFLSHLDMTPVGTKKIAFYSALGTHLLYLAIFLWRAYRLYTSYGSPSKLYSQLSLYGIAFLCLDLYIVKVMAHAVRKFARNSFWYRLRCGFRPTEIVIRRPHPTYIQKLNALSVAEGSTLLHYELHRAMDVNTLNNRPGDALQTPEVWLVDYHACVEAYYLSRLVGPGAIEEDAWRMSVWTKDPNPTGGWKVIENWKILHDHARRDRYLQVFIDKLLALGKGHLFDPWLKLMSEEATTPTGEDLPLNMGMADARVALFESEGIDYEQFMTEIDQRVKQEFFSLNMPVGF</sequence>
<keyword evidence="3" id="KW-1185">Reference proteome</keyword>
<reference evidence="2 3" key="1">
    <citation type="submission" date="2015-04" db="EMBL/GenBank/DDBJ databases">
        <title>Complete genome sequence of Schizopora paradoxa KUC8140, a cosmopolitan wood degrader in East Asia.</title>
        <authorList>
            <consortium name="DOE Joint Genome Institute"/>
            <person name="Min B."/>
            <person name="Park H."/>
            <person name="Jang Y."/>
            <person name="Kim J.-J."/>
            <person name="Kim K.H."/>
            <person name="Pangilinan J."/>
            <person name="Lipzen A."/>
            <person name="Riley R."/>
            <person name="Grigoriev I.V."/>
            <person name="Spatafora J.W."/>
            <person name="Choi I.-G."/>
        </authorList>
    </citation>
    <scope>NUCLEOTIDE SEQUENCE [LARGE SCALE GENOMIC DNA]</scope>
    <source>
        <strain evidence="2 3">KUC8140</strain>
    </source>
</reference>
<dbReference type="InParanoid" id="A0A0H2RNU6"/>
<feature type="transmembrane region" description="Helical" evidence="1">
    <location>
        <begin position="79"/>
        <end position="98"/>
    </location>
</feature>
<dbReference type="EMBL" id="KQ086204">
    <property type="protein sequence ID" value="KLO06476.1"/>
    <property type="molecule type" value="Genomic_DNA"/>
</dbReference>
<keyword evidence="1" id="KW-1133">Transmembrane helix</keyword>
<keyword evidence="1" id="KW-0812">Transmembrane</keyword>
<dbReference type="OrthoDB" id="5421757at2759"/>
<dbReference type="STRING" id="27342.A0A0H2RNU6"/>
<organism evidence="2 3">
    <name type="scientific">Schizopora paradoxa</name>
    <dbReference type="NCBI Taxonomy" id="27342"/>
    <lineage>
        <taxon>Eukaryota</taxon>
        <taxon>Fungi</taxon>
        <taxon>Dikarya</taxon>
        <taxon>Basidiomycota</taxon>
        <taxon>Agaricomycotina</taxon>
        <taxon>Agaricomycetes</taxon>
        <taxon>Hymenochaetales</taxon>
        <taxon>Schizoporaceae</taxon>
        <taxon>Schizopora</taxon>
    </lineage>
</organism>
<evidence type="ECO:0000313" key="3">
    <source>
        <dbReference type="Proteomes" id="UP000053477"/>
    </source>
</evidence>
<proteinExistence type="predicted"/>